<evidence type="ECO:0000313" key="2">
    <source>
        <dbReference type="Proteomes" id="UP000291981"/>
    </source>
</evidence>
<dbReference type="SUPFAM" id="SSF82784">
    <property type="entry name" value="OsmC-like"/>
    <property type="match status" value="1"/>
</dbReference>
<dbReference type="AlphaFoldDB" id="A0A4Q8QGG5"/>
<organism evidence="1 2">
    <name type="scientific">Flagellimonas allohymeniacidonis</name>
    <dbReference type="NCBI Taxonomy" id="2517819"/>
    <lineage>
        <taxon>Bacteria</taxon>
        <taxon>Pseudomonadati</taxon>
        <taxon>Bacteroidota</taxon>
        <taxon>Flavobacteriia</taxon>
        <taxon>Flavobacteriales</taxon>
        <taxon>Flavobacteriaceae</taxon>
        <taxon>Flagellimonas</taxon>
    </lineage>
</organism>
<protein>
    <submittedName>
        <fullName evidence="1">OsmC family peroxiredoxin</fullName>
    </submittedName>
</protein>
<evidence type="ECO:0000313" key="1">
    <source>
        <dbReference type="EMBL" id="TAI49571.1"/>
    </source>
</evidence>
<dbReference type="InterPro" id="IPR036102">
    <property type="entry name" value="OsmC/Ohrsf"/>
</dbReference>
<dbReference type="PANTHER" id="PTHR35368:SF1">
    <property type="entry name" value="HYDROPEROXIDE REDUCTASE"/>
    <property type="match status" value="1"/>
</dbReference>
<accession>A0A4Q8QGG5</accession>
<dbReference type="Proteomes" id="UP000291981">
    <property type="component" value="Unassembled WGS sequence"/>
</dbReference>
<dbReference type="PANTHER" id="PTHR35368">
    <property type="entry name" value="HYDROPEROXIDE REDUCTASE"/>
    <property type="match status" value="1"/>
</dbReference>
<reference evidence="1 2" key="1">
    <citation type="submission" date="2019-02" db="EMBL/GenBank/DDBJ databases">
        <title>Draft genome sequence of Muricauda sp. 176CP4-71.</title>
        <authorList>
            <person name="Park J.-S."/>
        </authorList>
    </citation>
    <scope>NUCLEOTIDE SEQUENCE [LARGE SCALE GENOMIC DNA]</scope>
    <source>
        <strain evidence="1 2">176CP4-71</strain>
    </source>
</reference>
<dbReference type="RefSeq" id="WP_130611714.1">
    <property type="nucleotide sequence ID" value="NZ_SGIU01000001.1"/>
</dbReference>
<comment type="caution">
    <text evidence="1">The sequence shown here is derived from an EMBL/GenBank/DDBJ whole genome shotgun (WGS) entry which is preliminary data.</text>
</comment>
<dbReference type="EMBL" id="SGIU01000001">
    <property type="protein sequence ID" value="TAI49571.1"/>
    <property type="molecule type" value="Genomic_DNA"/>
</dbReference>
<gene>
    <name evidence="1" type="ORF">EW142_07165</name>
</gene>
<dbReference type="InterPro" id="IPR015946">
    <property type="entry name" value="KH_dom-like_a/b"/>
</dbReference>
<dbReference type="OrthoDB" id="1433018at2"/>
<keyword evidence="2" id="KW-1185">Reference proteome</keyword>
<name>A0A4Q8QGG5_9FLAO</name>
<dbReference type="InterPro" id="IPR052924">
    <property type="entry name" value="OsmC/Ohr_hydroprdx_reductase"/>
</dbReference>
<sequence length="183" mass="20715">MIDPSLINSIDLSEISRIIETITENPKAAQLRLGIKSQWRNSGHHAYICKIYQSSFYEDFEMAKLLYVNTRRPNMKLGRNEWSRPVKSVLENMAISITTTLLIHAASRGISLTKVGVIIEGELDMRGFLGLDDSIRSGYQDIAVQLEIDGALNQAQAKELKYLARKSPLFDMLKYGLGNRIRI</sequence>
<proteinExistence type="predicted"/>
<dbReference type="Gene3D" id="3.30.300.20">
    <property type="match status" value="1"/>
</dbReference>